<dbReference type="Proteomes" id="UP000652074">
    <property type="component" value="Unassembled WGS sequence"/>
</dbReference>
<comment type="similarity">
    <text evidence="2">Belongs to the flavin monoamine oxidase family.</text>
</comment>
<dbReference type="PRINTS" id="PR00757">
    <property type="entry name" value="AMINEOXDASEF"/>
</dbReference>
<evidence type="ECO:0000259" key="4">
    <source>
        <dbReference type="Pfam" id="PF01593"/>
    </source>
</evidence>
<dbReference type="Gene3D" id="3.90.660.10">
    <property type="match status" value="1"/>
</dbReference>
<reference evidence="5 6" key="1">
    <citation type="submission" date="2019-12" db="EMBL/GenBank/DDBJ databases">
        <title>Comparative genomics gives insights into the taxonomy of the Azoarcus-Aromatoleum group and reveals separate origins of nif in the plant-associated Azoarcus and non-plant-associated Aromatoleum sub-groups.</title>
        <authorList>
            <person name="Lafos M."/>
            <person name="Maluk M."/>
            <person name="Batista M."/>
            <person name="Junghare M."/>
            <person name="Carmona M."/>
            <person name="Faoro H."/>
            <person name="Cruz L.M."/>
            <person name="Battistoni F."/>
            <person name="De Souza E."/>
            <person name="Pedrosa F."/>
            <person name="Chen W.-M."/>
            <person name="Poole P.S."/>
            <person name="Dixon R.A."/>
            <person name="James E.K."/>
        </authorList>
    </citation>
    <scope>NUCLEOTIDE SEQUENCE [LARGE SCALE GENOMIC DNA]</scope>
    <source>
        <strain evidence="5 6">ToN1</strain>
    </source>
</reference>
<gene>
    <name evidence="5" type="ORF">GPA26_20440</name>
</gene>
<protein>
    <submittedName>
        <fullName evidence="5">FAD-dependent oxidoreductase</fullName>
    </submittedName>
</protein>
<dbReference type="EMBL" id="WTVR01000054">
    <property type="protein sequence ID" value="NMF90840.1"/>
    <property type="molecule type" value="Genomic_DNA"/>
</dbReference>
<evidence type="ECO:0000256" key="3">
    <source>
        <dbReference type="ARBA" id="ARBA00023002"/>
    </source>
</evidence>
<dbReference type="InterPro" id="IPR036188">
    <property type="entry name" value="FAD/NAD-bd_sf"/>
</dbReference>
<evidence type="ECO:0000256" key="2">
    <source>
        <dbReference type="ARBA" id="ARBA00005995"/>
    </source>
</evidence>
<dbReference type="Gene3D" id="3.50.50.60">
    <property type="entry name" value="FAD/NAD(P)-binding domain"/>
    <property type="match status" value="1"/>
</dbReference>
<feature type="domain" description="Amine oxidase" evidence="4">
    <location>
        <begin position="66"/>
        <end position="481"/>
    </location>
</feature>
<dbReference type="InterPro" id="IPR050703">
    <property type="entry name" value="Flavin_MAO"/>
</dbReference>
<evidence type="ECO:0000313" key="6">
    <source>
        <dbReference type="Proteomes" id="UP000652074"/>
    </source>
</evidence>
<comment type="caution">
    <text evidence="5">The sequence shown here is derived from an EMBL/GenBank/DDBJ whole genome shotgun (WGS) entry which is preliminary data.</text>
</comment>
<evidence type="ECO:0000256" key="1">
    <source>
        <dbReference type="ARBA" id="ARBA00001974"/>
    </source>
</evidence>
<dbReference type="Pfam" id="PF01593">
    <property type="entry name" value="Amino_oxidase"/>
    <property type="match status" value="1"/>
</dbReference>
<dbReference type="InterPro" id="IPR001613">
    <property type="entry name" value="Flavin_amine_oxidase"/>
</dbReference>
<dbReference type="InterPro" id="IPR002937">
    <property type="entry name" value="Amino_oxidase"/>
</dbReference>
<dbReference type="InterPro" id="IPR006311">
    <property type="entry name" value="TAT_signal"/>
</dbReference>
<dbReference type="Gene3D" id="1.10.405.10">
    <property type="entry name" value="Guanine Nucleotide Dissociation Inhibitor, domain 1"/>
    <property type="match status" value="1"/>
</dbReference>
<organism evidence="5 6">
    <name type="scientific">Aromatoleum petrolei</name>
    <dbReference type="NCBI Taxonomy" id="76116"/>
    <lineage>
        <taxon>Bacteria</taxon>
        <taxon>Pseudomonadati</taxon>
        <taxon>Pseudomonadota</taxon>
        <taxon>Betaproteobacteria</taxon>
        <taxon>Rhodocyclales</taxon>
        <taxon>Rhodocyclaceae</taxon>
        <taxon>Aromatoleum</taxon>
    </lineage>
</organism>
<dbReference type="PROSITE" id="PS51318">
    <property type="entry name" value="TAT"/>
    <property type="match status" value="1"/>
</dbReference>
<dbReference type="PANTHER" id="PTHR43563:SF1">
    <property type="entry name" value="AMINE OXIDASE [FLAVIN-CONTAINING] B"/>
    <property type="match status" value="1"/>
</dbReference>
<evidence type="ECO:0000313" key="5">
    <source>
        <dbReference type="EMBL" id="NMF90840.1"/>
    </source>
</evidence>
<name>A0ABX1MWV6_9RHOO</name>
<keyword evidence="3" id="KW-0560">Oxidoreductase</keyword>
<proteinExistence type="inferred from homology"/>
<sequence>MQKPSSDGSSANAPHELSDSARASRRNFLRLAGAAAAGSALSIDVNAAARSGAMKKPDVVVVGGGFAGVTAARELAHAGARVLLLEARNRLGGRTFYTQFGDKKVELGGTWVHWSQPHVWAEIMRYGLDLEETIGASAPERVMWLSEGKVQEVPIEDSMKLLIDASNRFHEGSEKVFPRPYLPFLPDDGAMLDELSIADRIRQLNLPPVQRDLLAGLMATNCHNRTGDGAFTEMLRWWTLADRDVLRLFDACAHYKLKGGTSSLIDRMVGDGGFEVRLSTAVSSIKQSAAGVVITTEADERIEARYVVMAIPVNTTGAIEFQPALLPGKQAMAREHHAGAGHKVYMKVKGELGSVMMYAPESEPLNLIFTDHPGADGGTLIGFGVPDFEGFDVHNPKSVEPFIRKFLPHVSVTEVLAYDWHLDPYSLGTWCTYRPRQFSRYVRDLRSPEGRLFFAGADIAAGWRGFIDGAIESGLQVAQAVSGALRQKA</sequence>
<comment type="cofactor">
    <cofactor evidence="1">
        <name>FAD</name>
        <dbReference type="ChEBI" id="CHEBI:57692"/>
    </cofactor>
</comment>
<dbReference type="SUPFAM" id="SSF51905">
    <property type="entry name" value="FAD/NAD(P)-binding domain"/>
    <property type="match status" value="1"/>
</dbReference>
<keyword evidence="6" id="KW-1185">Reference proteome</keyword>
<accession>A0ABX1MWV6</accession>
<dbReference type="PANTHER" id="PTHR43563">
    <property type="entry name" value="AMINE OXIDASE"/>
    <property type="match status" value="1"/>
</dbReference>